<reference evidence="2" key="3">
    <citation type="submission" date="2016-07" db="EMBL/GenBank/DDBJ databases">
        <title>Evolution of pathogenesis and genome organization in the Tremellales.</title>
        <authorList>
            <person name="Cuomo C."/>
            <person name="Litvintseva A."/>
            <person name="Heitman J."/>
            <person name="Chen Y."/>
            <person name="Sun S."/>
            <person name="Springer D."/>
            <person name="Dromer F."/>
            <person name="Young S."/>
            <person name="Zeng Q."/>
            <person name="Chapman S."/>
            <person name="Gujja S."/>
            <person name="Saif S."/>
            <person name="Birren B."/>
        </authorList>
    </citation>
    <scope>NUCLEOTIDE SEQUENCE</scope>
    <source>
        <strain evidence="2">CBS 10737</strain>
    </source>
</reference>
<evidence type="ECO:0000313" key="3">
    <source>
        <dbReference type="EMBL" id="WWC71110.1"/>
    </source>
</evidence>
<dbReference type="Proteomes" id="UP000094020">
    <property type="component" value="Chromosome 6"/>
</dbReference>
<dbReference type="KEGG" id="kpin:30170972"/>
<dbReference type="AlphaFoldDB" id="A0A1B9I8K6"/>
<gene>
    <name evidence="2" type="ORF">I206_02603</name>
    <name evidence="3" type="ORF">I206_105063</name>
</gene>
<proteinExistence type="predicted"/>
<organism evidence="2">
    <name type="scientific">Kwoniella pini CBS 10737</name>
    <dbReference type="NCBI Taxonomy" id="1296096"/>
    <lineage>
        <taxon>Eukaryota</taxon>
        <taxon>Fungi</taxon>
        <taxon>Dikarya</taxon>
        <taxon>Basidiomycota</taxon>
        <taxon>Agaricomycotina</taxon>
        <taxon>Tremellomycetes</taxon>
        <taxon>Tremellales</taxon>
        <taxon>Cryptococcaceae</taxon>
        <taxon>Kwoniella</taxon>
    </lineage>
</organism>
<protein>
    <submittedName>
        <fullName evidence="2">Uncharacterized protein</fullName>
    </submittedName>
</protein>
<reference evidence="3" key="4">
    <citation type="submission" date="2024-02" db="EMBL/GenBank/DDBJ databases">
        <title>Comparative genomics of Cryptococcus and Kwoniella reveals pathogenesis evolution and contrasting modes of karyotype evolution via chromosome fusion or intercentromeric recombination.</title>
        <authorList>
            <person name="Coelho M.A."/>
            <person name="David-Palma M."/>
            <person name="Shea T."/>
            <person name="Bowers K."/>
            <person name="McGinley-Smith S."/>
            <person name="Mohammad A.W."/>
            <person name="Gnirke A."/>
            <person name="Yurkov A.M."/>
            <person name="Nowrousian M."/>
            <person name="Sun S."/>
            <person name="Cuomo C.A."/>
            <person name="Heitman J."/>
        </authorList>
    </citation>
    <scope>NUCLEOTIDE SEQUENCE</scope>
    <source>
        <strain evidence="3">CBS 10737</strain>
    </source>
</reference>
<accession>A0A1B9I8K6</accession>
<reference evidence="3" key="2">
    <citation type="submission" date="2013-07" db="EMBL/GenBank/DDBJ databases">
        <authorList>
            <consortium name="The Broad Institute Genome Sequencing Platform"/>
            <person name="Cuomo C."/>
            <person name="Litvintseva A."/>
            <person name="Chen Y."/>
            <person name="Heitman J."/>
            <person name="Sun S."/>
            <person name="Springer D."/>
            <person name="Dromer F."/>
            <person name="Young S.K."/>
            <person name="Zeng Q."/>
            <person name="Gargeya S."/>
            <person name="Fitzgerald M."/>
            <person name="Abouelleil A."/>
            <person name="Alvarado L."/>
            <person name="Berlin A.M."/>
            <person name="Chapman S.B."/>
            <person name="Dewar J."/>
            <person name="Goldberg J."/>
            <person name="Griggs A."/>
            <person name="Gujja S."/>
            <person name="Hansen M."/>
            <person name="Howarth C."/>
            <person name="Imamovic A."/>
            <person name="Larimer J."/>
            <person name="McCowan C."/>
            <person name="Murphy C."/>
            <person name="Pearson M."/>
            <person name="Priest M."/>
            <person name="Roberts A."/>
            <person name="Saif S."/>
            <person name="Shea T."/>
            <person name="Sykes S."/>
            <person name="Wortman J."/>
            <person name="Nusbaum C."/>
            <person name="Birren B."/>
        </authorList>
    </citation>
    <scope>NUCLEOTIDE SEQUENCE</scope>
    <source>
        <strain evidence="3">CBS 10737</strain>
    </source>
</reference>
<evidence type="ECO:0000256" key="1">
    <source>
        <dbReference type="SAM" id="MobiDB-lite"/>
    </source>
</evidence>
<dbReference type="EMBL" id="CP144524">
    <property type="protein sequence ID" value="WWC71110.1"/>
    <property type="molecule type" value="Genomic_DNA"/>
</dbReference>
<dbReference type="OrthoDB" id="10473305at2759"/>
<sequence>MSVSTSSGHLSSRAQLDNAAQSASETHGTKRKRKVTEVGWDGSGGLRIANGIEYRKDLDKIHNITKRTFKEPSWISKDLIHFFTRTTPLHNPIPILDPCAESVLLLNILLANENTNPLRRKAFAKPQLMDGSGHESLKFRVFPLVMGPLHLVTRFTGLSVPHQLDSLFCDYLALIDRDRMPSGSYNMIGSNCLQFGIRSIRRNINLIVDVHKYEEIGRKLPAKRIIKLLSSIITKRIARQLEPLEKLCLQQSTDIYNFACAQIGHQDNDAETMKPPGFHGLGTTLEMGYFEDLIPKTPNLLLNHGRCLSIIIQISGQASYIRFPQLNLNAKLSKGNVLVAPLGTLLFHAVDHLESEQDDYVEDINRTDHSEGTKCIVIIIYTRRGLEIAARDDEMRRNGNGA</sequence>
<name>A0A1B9I8K6_9TREE</name>
<dbReference type="GeneID" id="30170972"/>
<keyword evidence="4" id="KW-1185">Reference proteome</keyword>
<feature type="compositionally biased region" description="Polar residues" evidence="1">
    <location>
        <begin position="1"/>
        <end position="26"/>
    </location>
</feature>
<reference evidence="2" key="1">
    <citation type="submission" date="2013-07" db="EMBL/GenBank/DDBJ databases">
        <title>The Genome Sequence of Cryptococcus pinus CBS10737.</title>
        <authorList>
            <consortium name="The Broad Institute Genome Sequencing Platform"/>
            <person name="Cuomo C."/>
            <person name="Litvintseva A."/>
            <person name="Chen Y."/>
            <person name="Heitman J."/>
            <person name="Sun S."/>
            <person name="Springer D."/>
            <person name="Dromer F."/>
            <person name="Young S.K."/>
            <person name="Zeng Q."/>
            <person name="Gargeya S."/>
            <person name="Fitzgerald M."/>
            <person name="Abouelleil A."/>
            <person name="Alvarado L."/>
            <person name="Berlin A.M."/>
            <person name="Chapman S.B."/>
            <person name="Dewar J."/>
            <person name="Goldberg J."/>
            <person name="Griggs A."/>
            <person name="Gujja S."/>
            <person name="Hansen M."/>
            <person name="Howarth C."/>
            <person name="Imamovic A."/>
            <person name="Larimer J."/>
            <person name="McCowan C."/>
            <person name="Murphy C."/>
            <person name="Pearson M."/>
            <person name="Priest M."/>
            <person name="Roberts A."/>
            <person name="Saif S."/>
            <person name="Shea T."/>
            <person name="Sykes S."/>
            <person name="Wortman J."/>
            <person name="Nusbaum C."/>
            <person name="Birren B."/>
        </authorList>
    </citation>
    <scope>NUCLEOTIDE SEQUENCE [LARGE SCALE GENOMIC DNA]</scope>
    <source>
        <strain evidence="2">CBS 10737</strain>
    </source>
</reference>
<dbReference type="EMBL" id="KV700115">
    <property type="protein sequence ID" value="OCF51887.1"/>
    <property type="molecule type" value="Genomic_DNA"/>
</dbReference>
<dbReference type="RefSeq" id="XP_019013106.1">
    <property type="nucleotide sequence ID" value="XM_019154366.1"/>
</dbReference>
<evidence type="ECO:0000313" key="2">
    <source>
        <dbReference type="EMBL" id="OCF51887.1"/>
    </source>
</evidence>
<evidence type="ECO:0000313" key="4">
    <source>
        <dbReference type="Proteomes" id="UP000094020"/>
    </source>
</evidence>
<feature type="region of interest" description="Disordered" evidence="1">
    <location>
        <begin position="1"/>
        <end position="36"/>
    </location>
</feature>